<dbReference type="AlphaFoldDB" id="A0A3D9I4N7"/>
<evidence type="ECO:0000313" key="2">
    <source>
        <dbReference type="Proteomes" id="UP000256869"/>
    </source>
</evidence>
<keyword evidence="2" id="KW-1185">Reference proteome</keyword>
<gene>
    <name evidence="1" type="ORF">DFP95_11244</name>
</gene>
<reference evidence="1 2" key="1">
    <citation type="submission" date="2018-07" db="EMBL/GenBank/DDBJ databases">
        <title>Genomic Encyclopedia of Type Strains, Phase III (KMG-III): the genomes of soil and plant-associated and newly described type strains.</title>
        <authorList>
            <person name="Whitman W."/>
        </authorList>
    </citation>
    <scope>NUCLEOTIDE SEQUENCE [LARGE SCALE GENOMIC DNA]</scope>
    <source>
        <strain evidence="1 2">CECT 8236</strain>
    </source>
</reference>
<protein>
    <submittedName>
        <fullName evidence="1">Asparaginase</fullName>
    </submittedName>
</protein>
<dbReference type="EMBL" id="QRDY01000012">
    <property type="protein sequence ID" value="RED56753.1"/>
    <property type="molecule type" value="Genomic_DNA"/>
</dbReference>
<sequence>MTFTNLPADIPLVVMNRGGRTENVHRGRISVVSSLDGEIMHSCGDAMEPAYVRSTAKPIQAIASLLDGAAEAYGYEARHLALLAASHRGSREQIAALEEILRLTGIGEQSLAIQPTLPVGRQSRDEYVTSGGKPRKLYHTCAGKHLGVLAWSKLKGWPLEGYIQPDHPAQQEIVRRIKLWANAEGEQVTIGRDGCGFPVAAMPLWRLAFIYGRLASPELAEDAEAGAAARRVAEAMNANPLLVEGRNRLASLLLSDPNIVAKSGAHGVFAFGLKKERLGVSIAVTDGTEIAWPHIVKEILKQIGGISEETERLLEKTFPTEFLNDANEIAGRWDPVFKL</sequence>
<proteinExistence type="predicted"/>
<dbReference type="Proteomes" id="UP000256869">
    <property type="component" value="Unassembled WGS sequence"/>
</dbReference>
<comment type="caution">
    <text evidence="1">The sequence shown here is derived from an EMBL/GenBank/DDBJ whole genome shotgun (WGS) entry which is preliminary data.</text>
</comment>
<dbReference type="OrthoDB" id="9770793at2"/>
<dbReference type="PANTHER" id="PTHR42110">
    <property type="entry name" value="L-ASPARAGINASE, PUTATIVE (AFU_ORTHOLOGUE AFUA_3G11890)-RELATED"/>
    <property type="match status" value="1"/>
</dbReference>
<dbReference type="RefSeq" id="WP_115994239.1">
    <property type="nucleotide sequence ID" value="NZ_QRDY01000012.1"/>
</dbReference>
<name>A0A3D9I4N7_9BACL</name>
<dbReference type="PANTHER" id="PTHR42110:SF1">
    <property type="entry name" value="L-ASPARAGINASE, PUTATIVE (AFU_ORTHOLOGUE AFUA_3G11890)-RELATED"/>
    <property type="match status" value="1"/>
</dbReference>
<organism evidence="1 2">
    <name type="scientific">Cohnella lupini</name>
    <dbReference type="NCBI Taxonomy" id="1294267"/>
    <lineage>
        <taxon>Bacteria</taxon>
        <taxon>Bacillati</taxon>
        <taxon>Bacillota</taxon>
        <taxon>Bacilli</taxon>
        <taxon>Bacillales</taxon>
        <taxon>Paenibacillaceae</taxon>
        <taxon>Cohnella</taxon>
    </lineage>
</organism>
<evidence type="ECO:0000313" key="1">
    <source>
        <dbReference type="EMBL" id="RED56753.1"/>
    </source>
</evidence>
<accession>A0A3D9I4N7</accession>
<dbReference type="InterPro" id="IPR010349">
    <property type="entry name" value="Asparaginase_II"/>
</dbReference>
<dbReference type="Pfam" id="PF06089">
    <property type="entry name" value="Asparaginase_II"/>
    <property type="match status" value="1"/>
</dbReference>